<feature type="compositionally biased region" description="Basic and acidic residues" evidence="2">
    <location>
        <begin position="655"/>
        <end position="664"/>
    </location>
</feature>
<proteinExistence type="predicted"/>
<keyword evidence="1" id="KW-0808">Transferase</keyword>
<reference evidence="5 6" key="1">
    <citation type="journal article" date="2021" name="Nat. Commun.">
        <title>Genetic determinants of endophytism in the Arabidopsis root mycobiome.</title>
        <authorList>
            <person name="Mesny F."/>
            <person name="Miyauchi S."/>
            <person name="Thiergart T."/>
            <person name="Pickel B."/>
            <person name="Atanasova L."/>
            <person name="Karlsson M."/>
            <person name="Huettel B."/>
            <person name="Barry K.W."/>
            <person name="Haridas S."/>
            <person name="Chen C."/>
            <person name="Bauer D."/>
            <person name="Andreopoulos W."/>
            <person name="Pangilinan J."/>
            <person name="LaButti K."/>
            <person name="Riley R."/>
            <person name="Lipzen A."/>
            <person name="Clum A."/>
            <person name="Drula E."/>
            <person name="Henrissat B."/>
            <person name="Kohler A."/>
            <person name="Grigoriev I.V."/>
            <person name="Martin F.M."/>
            <person name="Hacquard S."/>
        </authorList>
    </citation>
    <scope>NUCLEOTIDE SEQUENCE [LARGE SCALE GENOMIC DNA]</scope>
    <source>
        <strain evidence="5 6">MPI-SDFR-AT-0080</strain>
    </source>
</reference>
<organism evidence="5 6">
    <name type="scientific">Macrophomina phaseolina</name>
    <dbReference type="NCBI Taxonomy" id="35725"/>
    <lineage>
        <taxon>Eukaryota</taxon>
        <taxon>Fungi</taxon>
        <taxon>Dikarya</taxon>
        <taxon>Ascomycota</taxon>
        <taxon>Pezizomycotina</taxon>
        <taxon>Dothideomycetes</taxon>
        <taxon>Dothideomycetes incertae sedis</taxon>
        <taxon>Botryosphaeriales</taxon>
        <taxon>Botryosphaeriaceae</taxon>
        <taxon>Macrophomina</taxon>
    </lineage>
</organism>
<accession>A0ABQ8FYH1</accession>
<sequence>MKHHNSENGPVELPAEDVGSDAPPAYSETAAAEQIIASNTNMRNDGRIDVDLDSKLGRSLSRIFHQSPPPLKDVPSTPPPIYTEREHAFRTAPVRLNIVIQVVGSRGDVQPFIALGTELQHHGHRVRLATHDAFASFVRASGLEFYPIGGDPHELMAYMVKNPGLIPNMKSLRAGDVQRKRDMIRDMLDGCWRSCVERDPQTGDPFVADAIVANPPSFAHVHCAQALAVPVHLMFTMPWSGTRAFPHPLANMTYRDAERSVANYISYGVVDWMTWQGLGDVINSWREKMDLEPVPTSEGPSLVETLKVPFTYCWSPALVPKPADWPAHIDVCGFFFRDPPKYDPPQDLAAFIDAGDPPVYIGFGSIVLEDPARMTATIISAVKATGVRAIVSRGWSNIGEAESTEQIFYLGDCPHEWLFQYVSAVVHHGGAGTTACGLRYGKPTTVVPFFGDQPFWGNMIAASGAGPVPIPQKQLTSDNLAEAIRYCLCPQASSAAYQISEKMKMEAGVHAAVASFHKNLPLETMSCDIIPDQPASWTYTKGKIPVKISKLAAETIMSKLSIDKKHLKYYESNTIIIQNRRWDPVTAGGSALLGSVTGMTKATAGIFLDPYQEYRKSQSDAARSQPNSRTQSRASSPGKSGLPRPPSPTKSAFPESEKDSDLKRGPAAPALSKSASFDHSTSQPHHNPAGEGPSGRPASPTLSTVSATSSQKSKTTQNLQTAGKMAAASAKSVGAFHSSLFRGMMVDLPHAVAEGMRNVPALYGDDVKTLQPVTDWKSGAVVAGKNFAHGFAGGVSDVWTQPMKGAKEGGTVGAVKGVGKGLVGLGVKTGSAVVGLAGYGGMGVVKSLRALAHTRTRKEVWERKREEGRWLVERSSVDVARVIEQFERLRAERS</sequence>
<evidence type="ECO:0008006" key="7">
    <source>
        <dbReference type="Google" id="ProtNLM"/>
    </source>
</evidence>
<feature type="region of interest" description="Disordered" evidence="2">
    <location>
        <begin position="615"/>
        <end position="723"/>
    </location>
</feature>
<feature type="domain" description="Glycosyltransferase family 28 N-terminal" evidence="3">
    <location>
        <begin position="98"/>
        <end position="246"/>
    </location>
</feature>
<dbReference type="Proteomes" id="UP000774617">
    <property type="component" value="Unassembled WGS sequence"/>
</dbReference>
<evidence type="ECO:0000259" key="3">
    <source>
        <dbReference type="Pfam" id="PF03033"/>
    </source>
</evidence>
<dbReference type="Gene3D" id="3.40.50.2000">
    <property type="entry name" value="Glycogen Phosphorylase B"/>
    <property type="match status" value="2"/>
</dbReference>
<dbReference type="PANTHER" id="PTHR48050:SF27">
    <property type="entry name" value="GLUCOSYLTRANSFERASE, PUTATIVE (AFU_ORTHOLOGUE AFUA_7G04880)-RELATED"/>
    <property type="match status" value="1"/>
</dbReference>
<comment type="caution">
    <text evidence="5">The sequence shown here is derived from an EMBL/GenBank/DDBJ whole genome shotgun (WGS) entry which is preliminary data.</text>
</comment>
<evidence type="ECO:0000313" key="6">
    <source>
        <dbReference type="Proteomes" id="UP000774617"/>
    </source>
</evidence>
<dbReference type="SUPFAM" id="SSF53756">
    <property type="entry name" value="UDP-Glycosyltransferase/glycogen phosphorylase"/>
    <property type="match status" value="1"/>
</dbReference>
<feature type="compositionally biased region" description="Polar residues" evidence="2">
    <location>
        <begin position="673"/>
        <end position="685"/>
    </location>
</feature>
<name>A0ABQ8FYH1_9PEZI</name>
<feature type="compositionally biased region" description="Low complexity" evidence="2">
    <location>
        <begin position="703"/>
        <end position="721"/>
    </location>
</feature>
<dbReference type="Pfam" id="PF03033">
    <property type="entry name" value="Glyco_transf_28"/>
    <property type="match status" value="1"/>
</dbReference>
<gene>
    <name evidence="5" type="ORF">B0J12DRAFT_682550</name>
</gene>
<evidence type="ECO:0000256" key="2">
    <source>
        <dbReference type="SAM" id="MobiDB-lite"/>
    </source>
</evidence>
<dbReference type="InterPro" id="IPR002213">
    <property type="entry name" value="UDP_glucos_trans"/>
</dbReference>
<evidence type="ECO:0000259" key="4">
    <source>
        <dbReference type="Pfam" id="PF06722"/>
    </source>
</evidence>
<dbReference type="EMBL" id="JAGTJR010000046">
    <property type="protein sequence ID" value="KAH7030050.1"/>
    <property type="molecule type" value="Genomic_DNA"/>
</dbReference>
<feature type="region of interest" description="Disordered" evidence="2">
    <location>
        <begin position="1"/>
        <end position="23"/>
    </location>
</feature>
<evidence type="ECO:0000313" key="5">
    <source>
        <dbReference type="EMBL" id="KAH7030050.1"/>
    </source>
</evidence>
<feature type="compositionally biased region" description="Polar residues" evidence="2">
    <location>
        <begin position="619"/>
        <end position="638"/>
    </location>
</feature>
<dbReference type="InterPro" id="IPR004276">
    <property type="entry name" value="GlycoTrans_28_N"/>
</dbReference>
<dbReference type="PANTHER" id="PTHR48050">
    <property type="entry name" value="STEROL 3-BETA-GLUCOSYLTRANSFERASE"/>
    <property type="match status" value="1"/>
</dbReference>
<feature type="domain" description="Erythromycin biosynthesis protein CIII-like C-terminal" evidence="4">
    <location>
        <begin position="414"/>
        <end position="497"/>
    </location>
</feature>
<dbReference type="InterPro" id="IPR050426">
    <property type="entry name" value="Glycosyltransferase_28"/>
</dbReference>
<dbReference type="CDD" id="cd03784">
    <property type="entry name" value="GT1_Gtf-like"/>
    <property type="match status" value="1"/>
</dbReference>
<dbReference type="Pfam" id="PF06722">
    <property type="entry name" value="EryCIII-like_C"/>
    <property type="match status" value="1"/>
</dbReference>
<keyword evidence="6" id="KW-1185">Reference proteome</keyword>
<evidence type="ECO:0000256" key="1">
    <source>
        <dbReference type="ARBA" id="ARBA00022679"/>
    </source>
</evidence>
<dbReference type="InterPro" id="IPR010610">
    <property type="entry name" value="EryCIII-like_C"/>
</dbReference>
<protein>
    <recommendedName>
        <fullName evidence="7">UDP-glucuronosyl/UDP-glucosyltransferase</fullName>
    </recommendedName>
</protein>